<dbReference type="PANTHER" id="PTHR10217">
    <property type="entry name" value="VOLTAGE AND LIGAND GATED POTASSIUM CHANNEL"/>
    <property type="match status" value="1"/>
</dbReference>
<feature type="transmembrane region" description="Helical" evidence="1">
    <location>
        <begin position="103"/>
        <end position="124"/>
    </location>
</feature>
<dbReference type="AlphaFoldDB" id="A0AAU9JM81"/>
<dbReference type="GO" id="GO:0042391">
    <property type="term" value="P:regulation of membrane potential"/>
    <property type="evidence" value="ECO:0007669"/>
    <property type="project" value="TreeGrafter"/>
</dbReference>
<evidence type="ECO:0000313" key="3">
    <source>
        <dbReference type="Proteomes" id="UP001162131"/>
    </source>
</evidence>
<reference evidence="2" key="1">
    <citation type="submission" date="2021-09" db="EMBL/GenBank/DDBJ databases">
        <authorList>
            <consortium name="AG Swart"/>
            <person name="Singh M."/>
            <person name="Singh A."/>
            <person name="Seah K."/>
            <person name="Emmerich C."/>
        </authorList>
    </citation>
    <scope>NUCLEOTIDE SEQUENCE</scope>
    <source>
        <strain evidence="2">ATCC30299</strain>
    </source>
</reference>
<dbReference type="PANTHER" id="PTHR10217:SF435">
    <property type="entry name" value="POTASSIUM VOLTAGE-GATED CHANNEL PROTEIN EAG"/>
    <property type="match status" value="1"/>
</dbReference>
<dbReference type="Gene3D" id="1.10.287.70">
    <property type="match status" value="1"/>
</dbReference>
<dbReference type="GO" id="GO:0005886">
    <property type="term" value="C:plasma membrane"/>
    <property type="evidence" value="ECO:0007669"/>
    <property type="project" value="TreeGrafter"/>
</dbReference>
<accession>A0AAU9JM81</accession>
<gene>
    <name evidence="2" type="ORF">BSTOLATCC_MIC39421</name>
</gene>
<evidence type="ECO:0008006" key="4">
    <source>
        <dbReference type="Google" id="ProtNLM"/>
    </source>
</evidence>
<dbReference type="InterPro" id="IPR050818">
    <property type="entry name" value="KCNH_animal-type"/>
</dbReference>
<keyword evidence="1" id="KW-0812">Transmembrane</keyword>
<evidence type="ECO:0000256" key="1">
    <source>
        <dbReference type="SAM" id="Phobius"/>
    </source>
</evidence>
<protein>
    <recommendedName>
        <fullName evidence="4">Ion transport domain-containing protein</fullName>
    </recommendedName>
</protein>
<proteinExistence type="predicted"/>
<keyword evidence="3" id="KW-1185">Reference proteome</keyword>
<evidence type="ECO:0000313" key="2">
    <source>
        <dbReference type="EMBL" id="CAG9325611.1"/>
    </source>
</evidence>
<comment type="caution">
    <text evidence="2">The sequence shown here is derived from an EMBL/GenBank/DDBJ whole genome shotgun (WGS) entry which is preliminary data.</text>
</comment>
<dbReference type="Gene3D" id="1.10.287.630">
    <property type="entry name" value="Helix hairpin bin"/>
    <property type="match status" value="1"/>
</dbReference>
<organism evidence="2 3">
    <name type="scientific">Blepharisma stoltei</name>
    <dbReference type="NCBI Taxonomy" id="1481888"/>
    <lineage>
        <taxon>Eukaryota</taxon>
        <taxon>Sar</taxon>
        <taxon>Alveolata</taxon>
        <taxon>Ciliophora</taxon>
        <taxon>Postciliodesmatophora</taxon>
        <taxon>Heterotrichea</taxon>
        <taxon>Heterotrichida</taxon>
        <taxon>Blepharismidae</taxon>
        <taxon>Blepharisma</taxon>
    </lineage>
</organism>
<name>A0AAU9JM81_9CILI</name>
<keyword evidence="1" id="KW-1133">Transmembrane helix</keyword>
<keyword evidence="1" id="KW-0472">Membrane</keyword>
<dbReference type="GO" id="GO:0005249">
    <property type="term" value="F:voltage-gated potassium channel activity"/>
    <property type="evidence" value="ECO:0007669"/>
    <property type="project" value="TreeGrafter"/>
</dbReference>
<dbReference type="SUPFAM" id="SSF81324">
    <property type="entry name" value="Voltage-gated potassium channels"/>
    <property type="match status" value="1"/>
</dbReference>
<dbReference type="EMBL" id="CAJZBQ010000039">
    <property type="protein sequence ID" value="CAG9325611.1"/>
    <property type="molecule type" value="Genomic_DNA"/>
</dbReference>
<sequence>MKKKHFKIFTYLRVFEVMVVYVMVNHFCGSYFIECAKREDANHSWLSRVPSPQPEQYRTNSSEPLTRDTVYTHAFHWSSIVVSHAGYGWVVSNSPAEKAYNCFVFLIGLFAYSILFGSITSLVAELCSSDPKFTFENSYWYVKDFIDKKQLGSIFMEKINDYFDYLLRSSKGIYDENILKELPPSLMSDIQFYRYSEVLRMLISLKIKMGALMSLWQNQSSGFWKSKFIWWGTLLLTQEKKGMIYWSFLMEKCVLSILKVKRQ</sequence>
<dbReference type="Proteomes" id="UP001162131">
    <property type="component" value="Unassembled WGS sequence"/>
</dbReference>